<dbReference type="AlphaFoldDB" id="B4JYH9"/>
<dbReference type="eggNOG" id="ENOG502SBWR">
    <property type="taxonomic scope" value="Eukaryota"/>
</dbReference>
<dbReference type="FunCoup" id="B4JYH9">
    <property type="interactions" value="2"/>
</dbReference>
<keyword evidence="2" id="KW-1185">Reference proteome</keyword>
<dbReference type="OrthoDB" id="7880149at2759"/>
<dbReference type="EMBL" id="CH916377">
    <property type="protein sequence ID" value="EDV90741.1"/>
    <property type="molecule type" value="Genomic_DNA"/>
</dbReference>
<dbReference type="KEGG" id="dgr:6569860"/>
<sequence length="276" mass="30603">MSEKVNARCTWAQTAGKPHWQTTLVPTRLSDDDVFQKPDLDDVISEERAVLLSNNDCPTIPCEMQFQIAPSFKIAALTLVCSAPKVEIFVGPSQEYLETVYGIPVEEDDGDVPIKPYRYDVEIDRSGIAEINLKLLTSAKEICIYGAMLHIAPNPNGITTQLQRPFDIQKIQELLNKGGTSTSRCAQNPSENNDEKMQKFMSMMKGYVGHIQPQLPVPASASAPAPAADVAVNSLSQHIDSKFVELERTICKRLDEFEAQQAAKLDRIIALLEDKN</sequence>
<dbReference type="PhylomeDB" id="B4JYH9"/>
<dbReference type="InParanoid" id="B4JYH9"/>
<organism evidence="2">
    <name type="scientific">Drosophila grimshawi</name>
    <name type="common">Hawaiian fruit fly</name>
    <name type="synonym">Idiomyia grimshawi</name>
    <dbReference type="NCBI Taxonomy" id="7222"/>
    <lineage>
        <taxon>Eukaryota</taxon>
        <taxon>Metazoa</taxon>
        <taxon>Ecdysozoa</taxon>
        <taxon>Arthropoda</taxon>
        <taxon>Hexapoda</taxon>
        <taxon>Insecta</taxon>
        <taxon>Pterygota</taxon>
        <taxon>Neoptera</taxon>
        <taxon>Endopterygota</taxon>
        <taxon>Diptera</taxon>
        <taxon>Brachycera</taxon>
        <taxon>Muscomorpha</taxon>
        <taxon>Ephydroidea</taxon>
        <taxon>Drosophilidae</taxon>
        <taxon>Drosophila</taxon>
        <taxon>Hawaiian Drosophila</taxon>
    </lineage>
</organism>
<dbReference type="HOGENOM" id="CLU_1043058_0_0_1"/>
<dbReference type="Proteomes" id="UP000001070">
    <property type="component" value="Unassembled WGS sequence"/>
</dbReference>
<dbReference type="InterPro" id="IPR028043">
    <property type="entry name" value="PAAT-like"/>
</dbReference>
<protein>
    <submittedName>
        <fullName evidence="1">GH14011</fullName>
    </submittedName>
</protein>
<reference evidence="1 2" key="1">
    <citation type="journal article" date="2007" name="Nature">
        <title>Evolution of genes and genomes on the Drosophila phylogeny.</title>
        <authorList>
            <consortium name="Drosophila 12 Genomes Consortium"/>
            <person name="Clark A.G."/>
            <person name="Eisen M.B."/>
            <person name="Smith D.R."/>
            <person name="Bergman C.M."/>
            <person name="Oliver B."/>
            <person name="Markow T.A."/>
            <person name="Kaufman T.C."/>
            <person name="Kellis M."/>
            <person name="Gelbart W."/>
            <person name="Iyer V.N."/>
            <person name="Pollard D.A."/>
            <person name="Sackton T.B."/>
            <person name="Larracuente A.M."/>
            <person name="Singh N.D."/>
            <person name="Abad J.P."/>
            <person name="Abt D.N."/>
            <person name="Adryan B."/>
            <person name="Aguade M."/>
            <person name="Akashi H."/>
            <person name="Anderson W.W."/>
            <person name="Aquadro C.F."/>
            <person name="Ardell D.H."/>
            <person name="Arguello R."/>
            <person name="Artieri C.G."/>
            <person name="Barbash D.A."/>
            <person name="Barker D."/>
            <person name="Barsanti P."/>
            <person name="Batterham P."/>
            <person name="Batzoglou S."/>
            <person name="Begun D."/>
            <person name="Bhutkar A."/>
            <person name="Blanco E."/>
            <person name="Bosak S.A."/>
            <person name="Bradley R.K."/>
            <person name="Brand A.D."/>
            <person name="Brent M.R."/>
            <person name="Brooks A.N."/>
            <person name="Brown R.H."/>
            <person name="Butlin R.K."/>
            <person name="Caggese C."/>
            <person name="Calvi B.R."/>
            <person name="Bernardo de Carvalho A."/>
            <person name="Caspi A."/>
            <person name="Castrezana S."/>
            <person name="Celniker S.E."/>
            <person name="Chang J.L."/>
            <person name="Chapple C."/>
            <person name="Chatterji S."/>
            <person name="Chinwalla A."/>
            <person name="Civetta A."/>
            <person name="Clifton S.W."/>
            <person name="Comeron J.M."/>
            <person name="Costello J.C."/>
            <person name="Coyne J.A."/>
            <person name="Daub J."/>
            <person name="David R.G."/>
            <person name="Delcher A.L."/>
            <person name="Delehaunty K."/>
            <person name="Do C.B."/>
            <person name="Ebling H."/>
            <person name="Edwards K."/>
            <person name="Eickbush T."/>
            <person name="Evans J.D."/>
            <person name="Filipski A."/>
            <person name="Findeiss S."/>
            <person name="Freyhult E."/>
            <person name="Fulton L."/>
            <person name="Fulton R."/>
            <person name="Garcia A.C."/>
            <person name="Gardiner A."/>
            <person name="Garfield D.A."/>
            <person name="Garvin B.E."/>
            <person name="Gibson G."/>
            <person name="Gilbert D."/>
            <person name="Gnerre S."/>
            <person name="Godfrey J."/>
            <person name="Good R."/>
            <person name="Gotea V."/>
            <person name="Gravely B."/>
            <person name="Greenberg A.J."/>
            <person name="Griffiths-Jones S."/>
            <person name="Gross S."/>
            <person name="Guigo R."/>
            <person name="Gustafson E.A."/>
            <person name="Haerty W."/>
            <person name="Hahn M.W."/>
            <person name="Halligan D.L."/>
            <person name="Halpern A.L."/>
            <person name="Halter G.M."/>
            <person name="Han M.V."/>
            <person name="Heger A."/>
            <person name="Hillier L."/>
            <person name="Hinrichs A.S."/>
            <person name="Holmes I."/>
            <person name="Hoskins R.A."/>
            <person name="Hubisz M.J."/>
            <person name="Hultmark D."/>
            <person name="Huntley M.A."/>
            <person name="Jaffe D.B."/>
            <person name="Jagadeeshan S."/>
            <person name="Jeck W.R."/>
            <person name="Johnson J."/>
            <person name="Jones C.D."/>
            <person name="Jordan W.C."/>
            <person name="Karpen G.H."/>
            <person name="Kataoka E."/>
            <person name="Keightley P.D."/>
            <person name="Kheradpour P."/>
            <person name="Kirkness E.F."/>
            <person name="Koerich L.B."/>
            <person name="Kristiansen K."/>
            <person name="Kudrna D."/>
            <person name="Kulathinal R.J."/>
            <person name="Kumar S."/>
            <person name="Kwok R."/>
            <person name="Lander E."/>
            <person name="Langley C.H."/>
            <person name="Lapoint R."/>
            <person name="Lazzaro B.P."/>
            <person name="Lee S.J."/>
            <person name="Levesque L."/>
            <person name="Li R."/>
            <person name="Lin C.F."/>
            <person name="Lin M.F."/>
            <person name="Lindblad-Toh K."/>
            <person name="Llopart A."/>
            <person name="Long M."/>
            <person name="Low L."/>
            <person name="Lozovsky E."/>
            <person name="Lu J."/>
            <person name="Luo M."/>
            <person name="Machado C.A."/>
            <person name="Makalowski W."/>
            <person name="Marzo M."/>
            <person name="Matsuda M."/>
            <person name="Matzkin L."/>
            <person name="McAllister B."/>
            <person name="McBride C.S."/>
            <person name="McKernan B."/>
            <person name="McKernan K."/>
            <person name="Mendez-Lago M."/>
            <person name="Minx P."/>
            <person name="Mollenhauer M.U."/>
            <person name="Montooth K."/>
            <person name="Mount S.M."/>
            <person name="Mu X."/>
            <person name="Myers E."/>
            <person name="Negre B."/>
            <person name="Newfeld S."/>
            <person name="Nielsen R."/>
            <person name="Noor M.A."/>
            <person name="O'Grady P."/>
            <person name="Pachter L."/>
            <person name="Papaceit M."/>
            <person name="Parisi M.J."/>
            <person name="Parisi M."/>
            <person name="Parts L."/>
            <person name="Pedersen J.S."/>
            <person name="Pesole G."/>
            <person name="Phillippy A.M."/>
            <person name="Ponting C.P."/>
            <person name="Pop M."/>
            <person name="Porcelli D."/>
            <person name="Powell J.R."/>
            <person name="Prohaska S."/>
            <person name="Pruitt K."/>
            <person name="Puig M."/>
            <person name="Quesneville H."/>
            <person name="Ram K.R."/>
            <person name="Rand D."/>
            <person name="Rasmussen M.D."/>
            <person name="Reed L.K."/>
            <person name="Reenan R."/>
            <person name="Reily A."/>
            <person name="Remington K.A."/>
            <person name="Rieger T.T."/>
            <person name="Ritchie M.G."/>
            <person name="Robin C."/>
            <person name="Rogers Y.H."/>
            <person name="Rohde C."/>
            <person name="Rozas J."/>
            <person name="Rubenfield M.J."/>
            <person name="Ruiz A."/>
            <person name="Russo S."/>
            <person name="Salzberg S.L."/>
            <person name="Sanchez-Gracia A."/>
            <person name="Saranga D.J."/>
            <person name="Sato H."/>
            <person name="Schaeffer S.W."/>
            <person name="Schatz M.C."/>
            <person name="Schlenke T."/>
            <person name="Schwartz R."/>
            <person name="Segarra C."/>
            <person name="Singh R.S."/>
            <person name="Sirot L."/>
            <person name="Sirota M."/>
            <person name="Sisneros N.B."/>
            <person name="Smith C.D."/>
            <person name="Smith T.F."/>
            <person name="Spieth J."/>
            <person name="Stage D.E."/>
            <person name="Stark A."/>
            <person name="Stephan W."/>
            <person name="Strausberg R.L."/>
            <person name="Strempel S."/>
            <person name="Sturgill D."/>
            <person name="Sutton G."/>
            <person name="Sutton G.G."/>
            <person name="Tao W."/>
            <person name="Teichmann S."/>
            <person name="Tobari Y.N."/>
            <person name="Tomimura Y."/>
            <person name="Tsolas J.M."/>
            <person name="Valente V.L."/>
            <person name="Venter E."/>
            <person name="Venter J.C."/>
            <person name="Vicario S."/>
            <person name="Vieira F.G."/>
            <person name="Vilella A.J."/>
            <person name="Villasante A."/>
            <person name="Walenz B."/>
            <person name="Wang J."/>
            <person name="Wasserman M."/>
            <person name="Watts T."/>
            <person name="Wilson D."/>
            <person name="Wilson R.K."/>
            <person name="Wing R.A."/>
            <person name="Wolfner M.F."/>
            <person name="Wong A."/>
            <person name="Wong G.K."/>
            <person name="Wu C.I."/>
            <person name="Wu G."/>
            <person name="Yamamoto D."/>
            <person name="Yang H.P."/>
            <person name="Yang S.P."/>
            <person name="Yorke J.A."/>
            <person name="Yoshida K."/>
            <person name="Zdobnov E."/>
            <person name="Zhang P."/>
            <person name="Zhang Y."/>
            <person name="Zimin A.V."/>
            <person name="Baldwin J."/>
            <person name="Abdouelleil A."/>
            <person name="Abdulkadir J."/>
            <person name="Abebe A."/>
            <person name="Abera B."/>
            <person name="Abreu J."/>
            <person name="Acer S.C."/>
            <person name="Aftuck L."/>
            <person name="Alexander A."/>
            <person name="An P."/>
            <person name="Anderson E."/>
            <person name="Anderson S."/>
            <person name="Arachi H."/>
            <person name="Azer M."/>
            <person name="Bachantsang P."/>
            <person name="Barry A."/>
            <person name="Bayul T."/>
            <person name="Berlin A."/>
            <person name="Bessette D."/>
            <person name="Bloom T."/>
            <person name="Blye J."/>
            <person name="Boguslavskiy L."/>
            <person name="Bonnet C."/>
            <person name="Boukhgalter B."/>
            <person name="Bourzgui I."/>
            <person name="Brown A."/>
            <person name="Cahill P."/>
            <person name="Channer S."/>
            <person name="Cheshatsang Y."/>
            <person name="Chuda L."/>
            <person name="Citroen M."/>
            <person name="Collymore A."/>
            <person name="Cooke P."/>
            <person name="Costello M."/>
            <person name="D'Aco K."/>
            <person name="Daza R."/>
            <person name="De Haan G."/>
            <person name="DeGray S."/>
            <person name="DeMaso C."/>
            <person name="Dhargay N."/>
            <person name="Dooley K."/>
            <person name="Dooley E."/>
            <person name="Doricent M."/>
            <person name="Dorje P."/>
            <person name="Dorjee K."/>
            <person name="Dupes A."/>
            <person name="Elong R."/>
            <person name="Falk J."/>
            <person name="Farina A."/>
            <person name="Faro S."/>
            <person name="Ferguson D."/>
            <person name="Fisher S."/>
            <person name="Foley C.D."/>
            <person name="Franke A."/>
            <person name="Friedrich D."/>
            <person name="Gadbois L."/>
            <person name="Gearin G."/>
            <person name="Gearin C.R."/>
            <person name="Giannoukos G."/>
            <person name="Goode T."/>
            <person name="Graham J."/>
            <person name="Grandbois E."/>
            <person name="Grewal S."/>
            <person name="Gyaltsen K."/>
            <person name="Hafez N."/>
            <person name="Hagos B."/>
            <person name="Hall J."/>
            <person name="Henson C."/>
            <person name="Hollinger A."/>
            <person name="Honan T."/>
            <person name="Huard M.D."/>
            <person name="Hughes L."/>
            <person name="Hurhula B."/>
            <person name="Husby M.E."/>
            <person name="Kamat A."/>
            <person name="Kanga B."/>
            <person name="Kashin S."/>
            <person name="Khazanovich D."/>
            <person name="Kisner P."/>
            <person name="Lance K."/>
            <person name="Lara M."/>
            <person name="Lee W."/>
            <person name="Lennon N."/>
            <person name="Letendre F."/>
            <person name="LeVine R."/>
            <person name="Lipovsky A."/>
            <person name="Liu X."/>
            <person name="Liu J."/>
            <person name="Liu S."/>
            <person name="Lokyitsang T."/>
            <person name="Lokyitsang Y."/>
            <person name="Lubonja R."/>
            <person name="Lui A."/>
            <person name="MacDonald P."/>
            <person name="Magnisalis V."/>
            <person name="Maru K."/>
            <person name="Matthews C."/>
            <person name="McCusker W."/>
            <person name="McDonough S."/>
            <person name="Mehta T."/>
            <person name="Meldrim J."/>
            <person name="Meneus L."/>
            <person name="Mihai O."/>
            <person name="Mihalev A."/>
            <person name="Mihova T."/>
            <person name="Mittelman R."/>
            <person name="Mlenga V."/>
            <person name="Montmayeur A."/>
            <person name="Mulrain L."/>
            <person name="Navidi A."/>
            <person name="Naylor J."/>
            <person name="Negash T."/>
            <person name="Nguyen T."/>
            <person name="Nguyen N."/>
            <person name="Nicol R."/>
            <person name="Norbu C."/>
            <person name="Norbu N."/>
            <person name="Novod N."/>
            <person name="O'Neill B."/>
            <person name="Osman S."/>
            <person name="Markiewicz E."/>
            <person name="Oyono O.L."/>
            <person name="Patti C."/>
            <person name="Phunkhang P."/>
            <person name="Pierre F."/>
            <person name="Priest M."/>
            <person name="Raghuraman S."/>
            <person name="Rege F."/>
            <person name="Reyes R."/>
            <person name="Rise C."/>
            <person name="Rogov P."/>
            <person name="Ross K."/>
            <person name="Ryan E."/>
            <person name="Settipalli S."/>
            <person name="Shea T."/>
            <person name="Sherpa N."/>
            <person name="Shi L."/>
            <person name="Shih D."/>
            <person name="Sparrow T."/>
            <person name="Spaulding J."/>
            <person name="Stalker J."/>
            <person name="Stange-Thomann N."/>
            <person name="Stavropoulos S."/>
            <person name="Stone C."/>
            <person name="Strader C."/>
            <person name="Tesfaye S."/>
            <person name="Thomson T."/>
            <person name="Thoulutsang Y."/>
            <person name="Thoulutsang D."/>
            <person name="Topham K."/>
            <person name="Topping I."/>
            <person name="Tsamla T."/>
            <person name="Vassiliev H."/>
            <person name="Vo A."/>
            <person name="Wangchuk T."/>
            <person name="Wangdi T."/>
            <person name="Weiand M."/>
            <person name="Wilkinson J."/>
            <person name="Wilson A."/>
            <person name="Yadav S."/>
            <person name="Young G."/>
            <person name="Yu Q."/>
            <person name="Zembek L."/>
            <person name="Zhong D."/>
            <person name="Zimmer A."/>
            <person name="Zwirko Z."/>
            <person name="Jaffe D.B."/>
            <person name="Alvarez P."/>
            <person name="Brockman W."/>
            <person name="Butler J."/>
            <person name="Chin C."/>
            <person name="Gnerre S."/>
            <person name="Grabherr M."/>
            <person name="Kleber M."/>
            <person name="Mauceli E."/>
            <person name="MacCallum I."/>
        </authorList>
    </citation>
    <scope>NUCLEOTIDE SEQUENCE [LARGE SCALE GENOMIC DNA]</scope>
    <source>
        <strain evidence="2">Tucson 15287-2541.00</strain>
    </source>
</reference>
<dbReference type="PANTHER" id="PTHR14787:SF1">
    <property type="entry name" value="ATPASE PAAT"/>
    <property type="match status" value="1"/>
</dbReference>
<proteinExistence type="predicted"/>
<accession>B4JYH9</accession>
<dbReference type="OMA" id="VTARCSW"/>
<dbReference type="Pfam" id="PF14958">
    <property type="entry name" value="PAAT-like"/>
    <property type="match status" value="1"/>
</dbReference>
<gene>
    <name evidence="1" type="primary">Dgri\GH14011</name>
    <name evidence="1" type="ORF">Dgri_GH14011</name>
</gene>
<dbReference type="PANTHER" id="PTHR14787">
    <property type="entry name" value="C10ORF188 FAMILY MEMBER"/>
    <property type="match status" value="1"/>
</dbReference>
<name>B4JYH9_DROGR</name>
<evidence type="ECO:0000313" key="1">
    <source>
        <dbReference type="EMBL" id="EDV90741.1"/>
    </source>
</evidence>
<evidence type="ECO:0000313" key="2">
    <source>
        <dbReference type="Proteomes" id="UP000001070"/>
    </source>
</evidence>